<comment type="caution">
    <text evidence="3">The sequence shown here is derived from an EMBL/GenBank/DDBJ whole genome shotgun (WGS) entry which is preliminary data.</text>
</comment>
<feature type="compositionally biased region" description="Basic and acidic residues" evidence="1">
    <location>
        <begin position="148"/>
        <end position="161"/>
    </location>
</feature>
<dbReference type="Proteomes" id="UP000530564">
    <property type="component" value="Unassembled WGS sequence"/>
</dbReference>
<proteinExistence type="predicted"/>
<keyword evidence="4" id="KW-1185">Reference proteome</keyword>
<organism evidence="3 4">
    <name type="scientific">Phenylobacterium haematophilum</name>
    <dbReference type="NCBI Taxonomy" id="98513"/>
    <lineage>
        <taxon>Bacteria</taxon>
        <taxon>Pseudomonadati</taxon>
        <taxon>Pseudomonadota</taxon>
        <taxon>Alphaproteobacteria</taxon>
        <taxon>Caulobacterales</taxon>
        <taxon>Caulobacteraceae</taxon>
        <taxon>Phenylobacterium</taxon>
    </lineage>
</organism>
<evidence type="ECO:0000313" key="4">
    <source>
        <dbReference type="Proteomes" id="UP000530564"/>
    </source>
</evidence>
<name>A0A840A3U6_9CAUL</name>
<dbReference type="PROSITE" id="PS51257">
    <property type="entry name" value="PROKAR_LIPOPROTEIN"/>
    <property type="match status" value="1"/>
</dbReference>
<feature type="signal peptide" evidence="2">
    <location>
        <begin position="1"/>
        <end position="18"/>
    </location>
</feature>
<sequence length="177" mass="19147">MAKYKIALSLGLALILTAACERPSAVAQKDESPQASEARQFAAAPPSRSAGSTRVDQPVRELDGRPIWSASRRGTAEENAQRAFDRNGEAFGARDLDDFVRKAHAFIEKPPAGTQRLTRANGDVLLYDPKGNVFAVATKEGAPRTMFKPDEGAAYWDEQKARQARQASRSGADNGES</sequence>
<keyword evidence="2" id="KW-0732">Signal</keyword>
<feature type="region of interest" description="Disordered" evidence="1">
    <location>
        <begin position="25"/>
        <end position="80"/>
    </location>
</feature>
<evidence type="ECO:0000256" key="1">
    <source>
        <dbReference type="SAM" id="MobiDB-lite"/>
    </source>
</evidence>
<evidence type="ECO:0000313" key="3">
    <source>
        <dbReference type="EMBL" id="MBB3892639.1"/>
    </source>
</evidence>
<dbReference type="AlphaFoldDB" id="A0A840A3U6"/>
<dbReference type="EMBL" id="JACIDK010000005">
    <property type="protein sequence ID" value="MBB3892639.1"/>
    <property type="molecule type" value="Genomic_DNA"/>
</dbReference>
<evidence type="ECO:0000256" key="2">
    <source>
        <dbReference type="SAM" id="SignalP"/>
    </source>
</evidence>
<feature type="chain" id="PRO_5032823317" evidence="2">
    <location>
        <begin position="19"/>
        <end position="177"/>
    </location>
</feature>
<protein>
    <submittedName>
        <fullName evidence="3">Pyocin large subunit-like protein</fullName>
    </submittedName>
</protein>
<gene>
    <name evidence="3" type="ORF">GGQ61_003375</name>
</gene>
<accession>A0A840A3U6</accession>
<dbReference type="RefSeq" id="WP_183775294.1">
    <property type="nucleotide sequence ID" value="NZ_JACIDK010000005.1"/>
</dbReference>
<feature type="region of interest" description="Disordered" evidence="1">
    <location>
        <begin position="148"/>
        <end position="177"/>
    </location>
</feature>
<reference evidence="3 4" key="1">
    <citation type="submission" date="2020-08" db="EMBL/GenBank/DDBJ databases">
        <title>Genomic Encyclopedia of Type Strains, Phase IV (KMG-IV): sequencing the most valuable type-strain genomes for metagenomic binning, comparative biology and taxonomic classification.</title>
        <authorList>
            <person name="Goeker M."/>
        </authorList>
    </citation>
    <scope>NUCLEOTIDE SEQUENCE [LARGE SCALE GENOMIC DNA]</scope>
    <source>
        <strain evidence="3 4">DSM 21793</strain>
    </source>
</reference>